<reference evidence="3 4" key="1">
    <citation type="submission" date="2015-01" db="EMBL/GenBank/DDBJ databases">
        <title>The Genome Sequence of Cladophialophora immunda CBS83496.</title>
        <authorList>
            <consortium name="The Broad Institute Genomics Platform"/>
            <person name="Cuomo C."/>
            <person name="de Hoog S."/>
            <person name="Gorbushina A."/>
            <person name="Stielow B."/>
            <person name="Teixiera M."/>
            <person name="Abouelleil A."/>
            <person name="Chapman S.B."/>
            <person name="Priest M."/>
            <person name="Young S.K."/>
            <person name="Wortman J."/>
            <person name="Nusbaum C."/>
            <person name="Birren B."/>
        </authorList>
    </citation>
    <scope>NUCLEOTIDE SEQUENCE [LARGE SCALE GENOMIC DNA]</scope>
    <source>
        <strain evidence="3 4">CBS 83496</strain>
    </source>
</reference>
<accession>A0A0D2ALN3</accession>
<dbReference type="PANTHER" id="PTHR38048:SF2">
    <property type="entry name" value="HEMERYTHRIN-LIKE DOMAIN-CONTAINING PROTEIN"/>
    <property type="match status" value="1"/>
</dbReference>
<name>A0A0D2ALN3_9EURO</name>
<dbReference type="RefSeq" id="XP_016246173.1">
    <property type="nucleotide sequence ID" value="XM_016396317.1"/>
</dbReference>
<dbReference type="STRING" id="569365.A0A0D2ALN3"/>
<dbReference type="PANTHER" id="PTHR38048">
    <property type="entry name" value="EXPRESSED PROTEIN"/>
    <property type="match status" value="1"/>
</dbReference>
<keyword evidence="4" id="KW-1185">Reference proteome</keyword>
<feature type="domain" description="Hemerythrin-like" evidence="2">
    <location>
        <begin position="127"/>
        <end position="246"/>
    </location>
</feature>
<dbReference type="HOGENOM" id="CLU_066708_0_1_1"/>
<dbReference type="EMBL" id="KN847044">
    <property type="protein sequence ID" value="KIW25957.1"/>
    <property type="molecule type" value="Genomic_DNA"/>
</dbReference>
<dbReference type="Pfam" id="PF01814">
    <property type="entry name" value="Hemerythrin"/>
    <property type="match status" value="1"/>
</dbReference>
<dbReference type="AlphaFoldDB" id="A0A0D2ALN3"/>
<feature type="region of interest" description="Disordered" evidence="1">
    <location>
        <begin position="1"/>
        <end position="33"/>
    </location>
</feature>
<evidence type="ECO:0000259" key="2">
    <source>
        <dbReference type="Pfam" id="PF01814"/>
    </source>
</evidence>
<dbReference type="InterPro" id="IPR053206">
    <property type="entry name" value="Dimeric_xanthone_biosynth"/>
</dbReference>
<evidence type="ECO:0000256" key="1">
    <source>
        <dbReference type="SAM" id="MobiDB-lite"/>
    </source>
</evidence>
<evidence type="ECO:0000313" key="4">
    <source>
        <dbReference type="Proteomes" id="UP000054466"/>
    </source>
</evidence>
<protein>
    <recommendedName>
        <fullName evidence="2">Hemerythrin-like domain-containing protein</fullName>
    </recommendedName>
</protein>
<dbReference type="InterPro" id="IPR012312">
    <property type="entry name" value="Hemerythrin-like"/>
</dbReference>
<dbReference type="GeneID" id="27348285"/>
<sequence>MQTVPIIREPTPRTASSPTRSRSKSPTQKRYSHLLYLSEAERQLYVSKMEKSSASSLRSSNSVRSNRTASSSAGSQTSTSTSVLSKLGMQVPRYVDDHYPLIATIHLENIPASVPKDHPAFWCARQMAQIHNTIIRALNASWNQAVLVQPDTQEAADFLLFNQMLFNTLNHHHHVEDDYMFPAIEKLLGQPGAMEENTKGHDSFAEGLTIFQKYVFITKPAEYNGATLRHIIESFAPNLIQHLHDEIPTLANLHTLDGKELIKIWKHAEHMATKDNSLYTDAPWTLGCQDKSFTIDGEKCGFPNVPWVIEAVIRNWHAKKYAGAWKFCPSDLSGRRRLLPVA</sequence>
<dbReference type="Gene3D" id="1.20.120.520">
    <property type="entry name" value="nmb1532 protein domain like"/>
    <property type="match status" value="1"/>
</dbReference>
<dbReference type="OrthoDB" id="58416at2759"/>
<dbReference type="VEuPathDB" id="FungiDB:PV07_09091"/>
<dbReference type="Proteomes" id="UP000054466">
    <property type="component" value="Unassembled WGS sequence"/>
</dbReference>
<gene>
    <name evidence="3" type="ORF">PV07_09091</name>
</gene>
<organism evidence="3 4">
    <name type="scientific">Cladophialophora immunda</name>
    <dbReference type="NCBI Taxonomy" id="569365"/>
    <lineage>
        <taxon>Eukaryota</taxon>
        <taxon>Fungi</taxon>
        <taxon>Dikarya</taxon>
        <taxon>Ascomycota</taxon>
        <taxon>Pezizomycotina</taxon>
        <taxon>Eurotiomycetes</taxon>
        <taxon>Chaetothyriomycetidae</taxon>
        <taxon>Chaetothyriales</taxon>
        <taxon>Herpotrichiellaceae</taxon>
        <taxon>Cladophialophora</taxon>
    </lineage>
</organism>
<evidence type="ECO:0000313" key="3">
    <source>
        <dbReference type="EMBL" id="KIW25957.1"/>
    </source>
</evidence>
<proteinExistence type="predicted"/>
<feature type="region of interest" description="Disordered" evidence="1">
    <location>
        <begin position="55"/>
        <end position="82"/>
    </location>
</feature>
<feature type="compositionally biased region" description="Low complexity" evidence="1">
    <location>
        <begin position="8"/>
        <end position="26"/>
    </location>
</feature>